<dbReference type="Pfam" id="PF02954">
    <property type="entry name" value="HTH_8"/>
    <property type="match status" value="1"/>
</dbReference>
<dbReference type="Gene3D" id="1.10.10.60">
    <property type="entry name" value="Homeodomain-like"/>
    <property type="match status" value="1"/>
</dbReference>
<evidence type="ECO:0000313" key="2">
    <source>
        <dbReference type="EMBL" id="VFU14509.1"/>
    </source>
</evidence>
<feature type="domain" description="DNA binding HTH" evidence="1">
    <location>
        <begin position="34"/>
        <end position="68"/>
    </location>
</feature>
<sequence>MDIQKPTFTHIISKVSRSSSPGLPELRSVRNRYLAEVERFYLTELMKCTSGNVTSACKISGVSRSRLYALLHKHEISRHM</sequence>
<organism evidence="2">
    <name type="scientific">anaerobic digester metagenome</name>
    <dbReference type="NCBI Taxonomy" id="1263854"/>
    <lineage>
        <taxon>unclassified sequences</taxon>
        <taxon>metagenomes</taxon>
        <taxon>ecological metagenomes</taxon>
    </lineage>
</organism>
<dbReference type="GO" id="GO:0043565">
    <property type="term" value="F:sequence-specific DNA binding"/>
    <property type="evidence" value="ECO:0007669"/>
    <property type="project" value="InterPro"/>
</dbReference>
<proteinExistence type="predicted"/>
<evidence type="ECO:0000259" key="1">
    <source>
        <dbReference type="Pfam" id="PF02954"/>
    </source>
</evidence>
<dbReference type="AlphaFoldDB" id="A0A485M0H2"/>
<dbReference type="EMBL" id="CAADRM010000092">
    <property type="protein sequence ID" value="VFU14509.1"/>
    <property type="molecule type" value="Genomic_DNA"/>
</dbReference>
<dbReference type="SUPFAM" id="SSF46689">
    <property type="entry name" value="Homeodomain-like"/>
    <property type="match status" value="1"/>
</dbReference>
<name>A0A485M0H2_9ZZZZ</name>
<gene>
    <name evidence="2" type="ORF">SCFA_30038</name>
</gene>
<dbReference type="InterPro" id="IPR009057">
    <property type="entry name" value="Homeodomain-like_sf"/>
</dbReference>
<dbReference type="InterPro" id="IPR002197">
    <property type="entry name" value="HTH_Fis"/>
</dbReference>
<reference evidence="2" key="1">
    <citation type="submission" date="2019-03" db="EMBL/GenBank/DDBJ databases">
        <authorList>
            <person name="Hao L."/>
        </authorList>
    </citation>
    <scope>NUCLEOTIDE SEQUENCE</scope>
</reference>
<protein>
    <recommendedName>
        <fullName evidence="1">DNA binding HTH domain-containing protein</fullName>
    </recommendedName>
</protein>
<accession>A0A485M0H2</accession>